<dbReference type="RefSeq" id="WP_198738914.1">
    <property type="nucleotide sequence ID" value="NZ_JAEIOS010000013.1"/>
</dbReference>
<evidence type="ECO:0000256" key="1">
    <source>
        <dbReference type="ARBA" id="ARBA00004651"/>
    </source>
</evidence>
<evidence type="ECO:0000259" key="9">
    <source>
        <dbReference type="Pfam" id="PF00361"/>
    </source>
</evidence>
<comment type="subcellular location">
    <subcellularLocation>
        <location evidence="1">Cell membrane</location>
        <topology evidence="1">Multi-pass membrane protein</topology>
    </subcellularLocation>
    <subcellularLocation>
        <location evidence="7">Membrane</location>
        <topology evidence="7">Multi-pass membrane protein</topology>
    </subcellularLocation>
</comment>
<keyword evidence="4 7" id="KW-0812">Transmembrane</keyword>
<dbReference type="PRINTS" id="PR01437">
    <property type="entry name" value="NUOXDRDTASE4"/>
</dbReference>
<comment type="similarity">
    <text evidence="2">Belongs to the CPA3 antiporters (TC 2.A.63) subunit D family.</text>
</comment>
<gene>
    <name evidence="10" type="ORF">JDV75_08995</name>
</gene>
<feature type="transmembrane region" description="Helical" evidence="8">
    <location>
        <begin position="133"/>
        <end position="150"/>
    </location>
</feature>
<feature type="transmembrane region" description="Helical" evidence="8">
    <location>
        <begin position="239"/>
        <end position="264"/>
    </location>
</feature>
<keyword evidence="11" id="KW-1185">Reference proteome</keyword>
<feature type="transmembrane region" description="Helical" evidence="8">
    <location>
        <begin position="109"/>
        <end position="127"/>
    </location>
</feature>
<feature type="transmembrane region" description="Helical" evidence="8">
    <location>
        <begin position="35"/>
        <end position="52"/>
    </location>
</feature>
<sequence length="523" mass="54918">MNNDLSWALPLFVAVPLATAALAVILPWRAVRDTLMVLVPGVGIVAGGWLFAHTEATGTVAHSVGLYDGGIAIPFAADPFAAVMILTTCIVALASNLFALVAGETRARFYPGLALMLTAGVNGALLTADLFNLFVFIEVMLLPSYGLIAMTGTWSRLAGGRMFVLVNLTTSTVLLIGVALVYGVAGTVNMAALAGAAAGNGPLTVAMGVVVIALCVKAGVFPVHTWLPRTYPGTSPSVMGLFSGLHTKVAVYALFRIYTVVFALDERWSWLIAVVCMISMLVGGFAGLAEHTMRRVIAYQMVNGMPFILVVLAFATLDPVRALAAGILYALHHMITVGSLVLTVGAVEETYGTGMLTRLSGLMRREPLVSAVFVMGAFSVVGFPPFSGVWGKLYVTLAVAREGDLKAWLVIAVIIIASFGALLSMLRLWRAVFWGKDMKEKEFPATLLVSGSKLVPGAALAVLSVAMFFGAGVLTSVTTTAAEGLLDIDGYRQAVLGDFSTAVGVVDTGDVPLPSTDVPEEVR</sequence>
<name>A0A934I266_9CORY</name>
<dbReference type="Pfam" id="PF00361">
    <property type="entry name" value="Proton_antipo_M"/>
    <property type="match status" value="1"/>
</dbReference>
<keyword evidence="3" id="KW-1003">Cell membrane</keyword>
<dbReference type="GO" id="GO:0005886">
    <property type="term" value="C:plasma membrane"/>
    <property type="evidence" value="ECO:0007669"/>
    <property type="project" value="UniProtKB-SubCell"/>
</dbReference>
<keyword evidence="5 8" id="KW-1133">Transmembrane helix</keyword>
<protein>
    <submittedName>
        <fullName evidence="10">Monovalent cation/H+ antiporter subunit D family protein</fullName>
    </submittedName>
</protein>
<dbReference type="EMBL" id="JAEIOS010000013">
    <property type="protein sequence ID" value="MBI8989890.1"/>
    <property type="molecule type" value="Genomic_DNA"/>
</dbReference>
<feature type="transmembrane region" description="Helical" evidence="8">
    <location>
        <begin position="6"/>
        <end position="28"/>
    </location>
</feature>
<evidence type="ECO:0000256" key="4">
    <source>
        <dbReference type="ARBA" id="ARBA00022692"/>
    </source>
</evidence>
<evidence type="ECO:0000256" key="7">
    <source>
        <dbReference type="RuleBase" id="RU000320"/>
    </source>
</evidence>
<dbReference type="GO" id="GO:0008137">
    <property type="term" value="F:NADH dehydrogenase (ubiquinone) activity"/>
    <property type="evidence" value="ECO:0007669"/>
    <property type="project" value="InterPro"/>
</dbReference>
<organism evidence="10 11">
    <name type="scientific">Corynebacterium meridianum</name>
    <dbReference type="NCBI Taxonomy" id="2765363"/>
    <lineage>
        <taxon>Bacteria</taxon>
        <taxon>Bacillati</taxon>
        <taxon>Actinomycetota</taxon>
        <taxon>Actinomycetes</taxon>
        <taxon>Mycobacteriales</taxon>
        <taxon>Corynebacteriaceae</taxon>
        <taxon>Corynebacterium</taxon>
    </lineage>
</organism>
<evidence type="ECO:0000256" key="3">
    <source>
        <dbReference type="ARBA" id="ARBA00022475"/>
    </source>
</evidence>
<accession>A0A934I266</accession>
<feature type="transmembrane region" description="Helical" evidence="8">
    <location>
        <begin position="323"/>
        <end position="347"/>
    </location>
</feature>
<feature type="domain" description="NADH:quinone oxidoreductase/Mrp antiporter transmembrane" evidence="9">
    <location>
        <begin position="129"/>
        <end position="409"/>
    </location>
</feature>
<dbReference type="NCBIfam" id="NF006239">
    <property type="entry name" value="PRK08375.1-5"/>
    <property type="match status" value="1"/>
</dbReference>
<feature type="transmembrane region" description="Helical" evidence="8">
    <location>
        <begin position="80"/>
        <end position="102"/>
    </location>
</feature>
<dbReference type="PANTHER" id="PTHR42703:SF1">
    <property type="entry name" value="NA(+)_H(+) ANTIPORTER SUBUNIT D1"/>
    <property type="match status" value="1"/>
</dbReference>
<feature type="transmembrane region" description="Helical" evidence="8">
    <location>
        <begin position="407"/>
        <end position="426"/>
    </location>
</feature>
<dbReference type="AlphaFoldDB" id="A0A934I266"/>
<dbReference type="InterPro" id="IPR050586">
    <property type="entry name" value="CPA3_Na-H_Antiporter_D"/>
</dbReference>
<evidence type="ECO:0000256" key="2">
    <source>
        <dbReference type="ARBA" id="ARBA00005346"/>
    </source>
</evidence>
<dbReference type="PANTHER" id="PTHR42703">
    <property type="entry name" value="NADH DEHYDROGENASE"/>
    <property type="match status" value="1"/>
</dbReference>
<dbReference type="InterPro" id="IPR001750">
    <property type="entry name" value="ND/Mrp_TM"/>
</dbReference>
<feature type="transmembrane region" description="Helical" evidence="8">
    <location>
        <begin position="270"/>
        <end position="289"/>
    </location>
</feature>
<feature type="transmembrane region" description="Helical" evidence="8">
    <location>
        <begin position="205"/>
        <end position="227"/>
    </location>
</feature>
<proteinExistence type="inferred from homology"/>
<feature type="transmembrane region" description="Helical" evidence="8">
    <location>
        <begin position="296"/>
        <end position="317"/>
    </location>
</feature>
<feature type="transmembrane region" description="Helical" evidence="8">
    <location>
        <begin position="368"/>
        <end position="387"/>
    </location>
</feature>
<evidence type="ECO:0000256" key="8">
    <source>
        <dbReference type="SAM" id="Phobius"/>
    </source>
</evidence>
<evidence type="ECO:0000256" key="5">
    <source>
        <dbReference type="ARBA" id="ARBA00022989"/>
    </source>
</evidence>
<feature type="transmembrane region" description="Helical" evidence="8">
    <location>
        <begin position="162"/>
        <end position="185"/>
    </location>
</feature>
<evidence type="ECO:0000256" key="6">
    <source>
        <dbReference type="ARBA" id="ARBA00023136"/>
    </source>
</evidence>
<dbReference type="GO" id="GO:0042773">
    <property type="term" value="P:ATP synthesis coupled electron transport"/>
    <property type="evidence" value="ECO:0007669"/>
    <property type="project" value="InterPro"/>
</dbReference>
<evidence type="ECO:0000313" key="10">
    <source>
        <dbReference type="EMBL" id="MBI8989890.1"/>
    </source>
</evidence>
<dbReference type="Proteomes" id="UP000645966">
    <property type="component" value="Unassembled WGS sequence"/>
</dbReference>
<evidence type="ECO:0000313" key="11">
    <source>
        <dbReference type="Proteomes" id="UP000645966"/>
    </source>
</evidence>
<reference evidence="10" key="1">
    <citation type="submission" date="2020-12" db="EMBL/GenBank/DDBJ databases">
        <title>Genome public.</title>
        <authorList>
            <person name="Sun Q."/>
        </authorList>
    </citation>
    <scope>NUCLEOTIDE SEQUENCE</scope>
    <source>
        <strain evidence="10">CCM 8863</strain>
    </source>
</reference>
<dbReference type="InterPro" id="IPR003918">
    <property type="entry name" value="NADH_UbQ_OxRdtase"/>
</dbReference>
<keyword evidence="6 8" id="KW-0472">Membrane</keyword>
<comment type="caution">
    <text evidence="10">The sequence shown here is derived from an EMBL/GenBank/DDBJ whole genome shotgun (WGS) entry which is preliminary data.</text>
</comment>